<dbReference type="Proteomes" id="UP001165124">
    <property type="component" value="Unassembled WGS sequence"/>
</dbReference>
<dbReference type="AlphaFoldDB" id="A0A9W6PZF4"/>
<evidence type="ECO:0000259" key="3">
    <source>
        <dbReference type="PROSITE" id="PS50914"/>
    </source>
</evidence>
<evidence type="ECO:0000259" key="4">
    <source>
        <dbReference type="PROSITE" id="PS51371"/>
    </source>
</evidence>
<dbReference type="PROSITE" id="PS50914">
    <property type="entry name" value="BON"/>
    <property type="match status" value="1"/>
</dbReference>
<dbReference type="InterPro" id="IPR000644">
    <property type="entry name" value="CBS_dom"/>
</dbReference>
<dbReference type="SUPFAM" id="SSF54631">
    <property type="entry name" value="CBS-domain pair"/>
    <property type="match status" value="1"/>
</dbReference>
<feature type="domain" description="BON" evidence="3">
    <location>
        <begin position="147"/>
        <end position="215"/>
    </location>
</feature>
<evidence type="ECO:0000256" key="2">
    <source>
        <dbReference type="PROSITE-ProRule" id="PRU00703"/>
    </source>
</evidence>
<evidence type="ECO:0000256" key="1">
    <source>
        <dbReference type="ARBA" id="ARBA00023122"/>
    </source>
</evidence>
<dbReference type="Pfam" id="PF00571">
    <property type="entry name" value="CBS"/>
    <property type="match status" value="2"/>
</dbReference>
<keyword evidence="6" id="KW-1185">Reference proteome</keyword>
<dbReference type="EMBL" id="BSRZ01000017">
    <property type="protein sequence ID" value="GLW66727.1"/>
    <property type="molecule type" value="Genomic_DNA"/>
</dbReference>
<reference evidence="5" key="1">
    <citation type="submission" date="2023-02" db="EMBL/GenBank/DDBJ databases">
        <title>Actinomadura rubrobrunea NBRC 14622.</title>
        <authorList>
            <person name="Ichikawa N."/>
            <person name="Sato H."/>
            <person name="Tonouchi N."/>
        </authorList>
    </citation>
    <scope>NUCLEOTIDE SEQUENCE</scope>
    <source>
        <strain evidence="5">NBRC 14622</strain>
    </source>
</reference>
<organism evidence="5 6">
    <name type="scientific">Actinomadura rubrobrunea</name>
    <dbReference type="NCBI Taxonomy" id="115335"/>
    <lineage>
        <taxon>Bacteria</taxon>
        <taxon>Bacillati</taxon>
        <taxon>Actinomycetota</taxon>
        <taxon>Actinomycetes</taxon>
        <taxon>Streptosporangiales</taxon>
        <taxon>Thermomonosporaceae</taxon>
        <taxon>Actinomadura</taxon>
    </lineage>
</organism>
<comment type="caution">
    <text evidence="5">The sequence shown here is derived from an EMBL/GenBank/DDBJ whole genome shotgun (WGS) entry which is preliminary data.</text>
</comment>
<accession>A0A9W6PZF4</accession>
<feature type="domain" description="CBS" evidence="4">
    <location>
        <begin position="10"/>
        <end position="66"/>
    </location>
</feature>
<evidence type="ECO:0000313" key="5">
    <source>
        <dbReference type="EMBL" id="GLW66727.1"/>
    </source>
</evidence>
<gene>
    <name evidence="5" type="ORF">Arub01_49710</name>
</gene>
<protein>
    <recommendedName>
        <fullName evidence="7">CBS domain-containing protein</fullName>
    </recommendedName>
</protein>
<evidence type="ECO:0000313" key="6">
    <source>
        <dbReference type="Proteomes" id="UP001165124"/>
    </source>
</evidence>
<dbReference type="SMART" id="SM00116">
    <property type="entry name" value="CBS"/>
    <property type="match status" value="2"/>
</dbReference>
<dbReference type="PANTHER" id="PTHR43080">
    <property type="entry name" value="CBS DOMAIN-CONTAINING PROTEIN CBSX3, MITOCHONDRIAL"/>
    <property type="match status" value="1"/>
</dbReference>
<evidence type="ECO:0008006" key="7">
    <source>
        <dbReference type="Google" id="ProtNLM"/>
    </source>
</evidence>
<feature type="domain" description="CBS" evidence="4">
    <location>
        <begin position="93"/>
        <end position="149"/>
    </location>
</feature>
<proteinExistence type="predicted"/>
<sequence>MRRSKVEDVMTKEVVTVAEDTPFIEIVEAMAEHRIHAVPVVGEDGRVTGIVTDADLLRKQEYKDAEGPRTLLRLLRSRGAQAKAGAVDARGLMSSPVVTVSRDASIAEAARALARHRYKQAPVVDADGRLAGIVTRADLLRGFLRSDDEIRDEIIQEVLVNRLWQDPASVAVRVQEGVVQLTGRVERRSMIPVLVRLAAATEGVVDVQELLYYKHDDTIPESYRRV</sequence>
<keyword evidence="1 2" id="KW-0129">CBS domain</keyword>
<dbReference type="PANTHER" id="PTHR43080:SF29">
    <property type="entry name" value="OS02G0818000 PROTEIN"/>
    <property type="match status" value="1"/>
</dbReference>
<dbReference type="InterPro" id="IPR046342">
    <property type="entry name" value="CBS_dom_sf"/>
</dbReference>
<name>A0A9W6PZF4_9ACTN</name>
<dbReference type="CDD" id="cd04586">
    <property type="entry name" value="CBS_pair_BON_assoc"/>
    <property type="match status" value="1"/>
</dbReference>
<dbReference type="InterPro" id="IPR017080">
    <property type="entry name" value="UCP036990_CBS_BON"/>
</dbReference>
<dbReference type="RefSeq" id="WP_067917050.1">
    <property type="nucleotide sequence ID" value="NZ_BSRZ01000017.1"/>
</dbReference>
<dbReference type="Pfam" id="PF04972">
    <property type="entry name" value="BON"/>
    <property type="match status" value="1"/>
</dbReference>
<dbReference type="Gene3D" id="3.10.580.10">
    <property type="entry name" value="CBS-domain"/>
    <property type="match status" value="2"/>
</dbReference>
<dbReference type="PROSITE" id="PS51371">
    <property type="entry name" value="CBS"/>
    <property type="match status" value="2"/>
</dbReference>
<dbReference type="InterPro" id="IPR007055">
    <property type="entry name" value="BON_dom"/>
</dbReference>
<dbReference type="PIRSF" id="PIRSF036990">
    <property type="entry name" value="UCP036990_CBS_BON"/>
    <property type="match status" value="1"/>
</dbReference>
<dbReference type="InterPro" id="IPR051257">
    <property type="entry name" value="Diverse_CBS-Domain"/>
</dbReference>